<evidence type="ECO:0000313" key="9">
    <source>
        <dbReference type="Proteomes" id="UP000216339"/>
    </source>
</evidence>
<evidence type="ECO:0000256" key="5">
    <source>
        <dbReference type="SAM" id="SignalP"/>
    </source>
</evidence>
<feature type="domain" description="Peptidase MA-like" evidence="7">
    <location>
        <begin position="71"/>
        <end position="272"/>
    </location>
</feature>
<comment type="caution">
    <text evidence="8">The sequence shown here is derived from an EMBL/GenBank/DDBJ whole genome shotgun (WGS) entry which is preliminary data.</text>
</comment>
<proteinExistence type="inferred from homology"/>
<dbReference type="InterPro" id="IPR011659">
    <property type="entry name" value="WD40"/>
</dbReference>
<dbReference type="Pfam" id="PF13485">
    <property type="entry name" value="Peptidase_MA_2"/>
    <property type="match status" value="1"/>
</dbReference>
<feature type="chain" id="PRO_5011995474" evidence="5">
    <location>
        <begin position="23"/>
        <end position="1111"/>
    </location>
</feature>
<evidence type="ECO:0000313" key="8">
    <source>
        <dbReference type="EMBL" id="PAP76412.1"/>
    </source>
</evidence>
<name>A0A271IYY2_9BACT</name>
<dbReference type="GO" id="GO:0019867">
    <property type="term" value="C:outer membrane"/>
    <property type="evidence" value="ECO:0007669"/>
    <property type="project" value="InterPro"/>
</dbReference>
<accession>A0A271IYY2</accession>
<evidence type="ECO:0000259" key="6">
    <source>
        <dbReference type="Pfam" id="PF01103"/>
    </source>
</evidence>
<dbReference type="SUPFAM" id="SSF82171">
    <property type="entry name" value="DPP6 N-terminal domain-like"/>
    <property type="match status" value="1"/>
</dbReference>
<dbReference type="InterPro" id="IPR000184">
    <property type="entry name" value="Bac_surfAg_D15"/>
</dbReference>
<dbReference type="EMBL" id="MQWD01000001">
    <property type="protein sequence ID" value="PAP76412.1"/>
    <property type="molecule type" value="Genomic_DNA"/>
</dbReference>
<protein>
    <submittedName>
        <fullName evidence="8">Uncharacterized protein</fullName>
    </submittedName>
</protein>
<dbReference type="RefSeq" id="WP_095510069.1">
    <property type="nucleotide sequence ID" value="NZ_MQWD01000001.1"/>
</dbReference>
<reference evidence="8 9" key="1">
    <citation type="submission" date="2016-11" db="EMBL/GenBank/DDBJ databases">
        <title>Study of marine rhodopsin-containing bacteria.</title>
        <authorList>
            <person name="Yoshizawa S."/>
            <person name="Kumagai Y."/>
            <person name="Kogure K."/>
        </authorList>
    </citation>
    <scope>NUCLEOTIDE SEQUENCE [LARGE SCALE GENOMIC DNA]</scope>
    <source>
        <strain evidence="8 9">SAORIC-28</strain>
    </source>
</reference>
<keyword evidence="5" id="KW-0732">Signal</keyword>
<organism evidence="8 9">
    <name type="scientific">Rubrivirga marina</name>
    <dbReference type="NCBI Taxonomy" id="1196024"/>
    <lineage>
        <taxon>Bacteria</taxon>
        <taxon>Pseudomonadati</taxon>
        <taxon>Rhodothermota</taxon>
        <taxon>Rhodothermia</taxon>
        <taxon>Rhodothermales</taxon>
        <taxon>Rubricoccaceae</taxon>
        <taxon>Rubrivirga</taxon>
    </lineage>
</organism>
<dbReference type="Proteomes" id="UP000216339">
    <property type="component" value="Unassembled WGS sequence"/>
</dbReference>
<dbReference type="InterPro" id="IPR039568">
    <property type="entry name" value="Peptidase_MA-like_dom"/>
</dbReference>
<feature type="region of interest" description="Disordered" evidence="4">
    <location>
        <begin position="638"/>
        <end position="661"/>
    </location>
</feature>
<keyword evidence="9" id="KW-1185">Reference proteome</keyword>
<evidence type="ECO:0000256" key="2">
    <source>
        <dbReference type="ARBA" id="ARBA00009820"/>
    </source>
</evidence>
<dbReference type="Gene3D" id="2.40.160.50">
    <property type="entry name" value="membrane protein fhac: a member of the omp85/tpsb transporter family"/>
    <property type="match status" value="1"/>
</dbReference>
<dbReference type="OrthoDB" id="9760276at2"/>
<dbReference type="PANTHER" id="PTHR36842">
    <property type="entry name" value="PROTEIN TOLB HOMOLOG"/>
    <property type="match status" value="1"/>
</dbReference>
<comment type="subcellular location">
    <subcellularLocation>
        <location evidence="1">Membrane</location>
    </subcellularLocation>
</comment>
<gene>
    <name evidence="8" type="ORF">BSZ37_08125</name>
</gene>
<evidence type="ECO:0000256" key="4">
    <source>
        <dbReference type="SAM" id="MobiDB-lite"/>
    </source>
</evidence>
<dbReference type="InterPro" id="IPR011042">
    <property type="entry name" value="6-blade_b-propeller_TolB-like"/>
</dbReference>
<evidence type="ECO:0000256" key="1">
    <source>
        <dbReference type="ARBA" id="ARBA00004370"/>
    </source>
</evidence>
<dbReference type="Gene3D" id="2.120.10.30">
    <property type="entry name" value="TolB, C-terminal domain"/>
    <property type="match status" value="2"/>
</dbReference>
<feature type="compositionally biased region" description="Pro residues" evidence="4">
    <location>
        <begin position="648"/>
        <end position="660"/>
    </location>
</feature>
<feature type="domain" description="Bacterial surface antigen (D15)" evidence="6">
    <location>
        <begin position="900"/>
        <end position="1111"/>
    </location>
</feature>
<comment type="similarity">
    <text evidence="2">Belongs to the TolB family.</text>
</comment>
<evidence type="ECO:0000259" key="7">
    <source>
        <dbReference type="Pfam" id="PF13485"/>
    </source>
</evidence>
<dbReference type="Pfam" id="PF01103">
    <property type="entry name" value="Omp85"/>
    <property type="match status" value="1"/>
</dbReference>
<keyword evidence="3" id="KW-0472">Membrane</keyword>
<feature type="signal peptide" evidence="5">
    <location>
        <begin position="1"/>
        <end position="22"/>
    </location>
</feature>
<dbReference type="Pfam" id="PF07676">
    <property type="entry name" value="PD40"/>
    <property type="match status" value="2"/>
</dbReference>
<dbReference type="PANTHER" id="PTHR36842:SF1">
    <property type="entry name" value="PROTEIN TOLB"/>
    <property type="match status" value="1"/>
</dbReference>
<dbReference type="AlphaFoldDB" id="A0A271IYY2"/>
<evidence type="ECO:0000256" key="3">
    <source>
        <dbReference type="ARBA" id="ARBA00023136"/>
    </source>
</evidence>
<sequence length="1111" mass="121228">MPRLLRLVVLLAVAASAAPASAQYFGFGKNRVQYREADWRTLRTSHFDVYYYERDAAPGGRVLAEFAAEAAEEAYSEVSALFGTDIARRIPLVVYPTHADFAVTNVAELPVYAEGIGGVTELFKNRIAIPFTGDWRDFRRVVHHELVHAVINDLYYGGSIQSLIRSGNRLRIPTWFNEGLAEYSAQGWDTQSDMYVREAILEDRLPDIPRLGGFFAYRGGQGVWDFVAQEYGREKITEILDRIRLGRSVDDAFRRATGLGLDDLSERWKRTLRTVYYPEVAAREDVEAVARPVATRDVGGAGYHASPVITPQGDRVAYVATRDGLFDVYVAPTAGRDAPCKVIDGQDNVQFESLRILTPGLAWSPDGRRLAVAVTSAGRDQIALVDVREGDVESVDLPGVESVVSVAWSPDGTRLAFEGTAGATSDIYTVELATGAVANLTRDLYSDHAPAWSPDGRSLVFHSDRADALVLGRATPRAAFDGTFDTRALGRGQFDLYRLDLDTPARLVRLTTEAVWDETDAAFAQSADGTVRLLFVSDRNGIPNLYEKDLRTLEERPLTNLQTGILDVSLSADGSRAVFLALDDGTPSVFFLRDPFGRDDLPATLAPNVWAQRRMGGADEPAPSLLLASETTRERNPLLRDAADGRPPAAPPRRAGPPTPEDLAFADSILALLGDPPPDLLASADTLLLDPTAPERGPRVDIDAYEFSDAFDGGARQRSGAVEDPFDPPFARDSTGALLARDYRLRFSLDLVYAGGGYDTIYGVQSVTQLLFSDMLGNHRIGLATNLVLDLRNSDYVLSYEYLPKRTDVAVQGYHLARQLRAPGANTIYRYRNYGVIASARYPLDKFRRVDAEVGLLGVSLTDLSNLGERARSRLFAVPRATYTVDKTVPGYLGPQSGTRWAASLSGAPGPDAFFATALADGRRYWSAGPGYALALRGSAGLSLGPNPQRFYAAGVQNWVKTSFDSLPVESADDFIFATPVLPVRGFGFNEAAGDRFALVNLEARVPLIAAVLPGPIPLAPLYNIQTVGFIDAGVIADGGIDVWRTESVDDDGDPATPEVEREVLDDVLLGAGVGLRTLLLGYPVRLDWGWPFDGKEFGERRLYFSIGLDF</sequence>